<accession>A0A1G9QN84</accession>
<proteinExistence type="predicted"/>
<evidence type="ECO:0000259" key="3">
    <source>
        <dbReference type="PROSITE" id="PS50102"/>
    </source>
</evidence>
<dbReference type="AlphaFoldDB" id="A0A1G9QN84"/>
<evidence type="ECO:0000256" key="1">
    <source>
        <dbReference type="ARBA" id="ARBA00022884"/>
    </source>
</evidence>
<dbReference type="STRING" id="1527607.SAMN05428957_102450"/>
<dbReference type="InterPro" id="IPR048289">
    <property type="entry name" value="RRM2_NsCP33-like"/>
</dbReference>
<reference evidence="5" key="1">
    <citation type="submission" date="2016-10" db="EMBL/GenBank/DDBJ databases">
        <authorList>
            <person name="Varghese N."/>
            <person name="Submissions S."/>
        </authorList>
    </citation>
    <scope>NUCLEOTIDE SEQUENCE [LARGE SCALE GENOMIC DNA]</scope>
    <source>
        <strain evidence="5">EPL6</strain>
    </source>
</reference>
<keyword evidence="1" id="KW-0694">RNA-binding</keyword>
<feature type="compositionally biased region" description="Gly residues" evidence="2">
    <location>
        <begin position="117"/>
        <end position="129"/>
    </location>
</feature>
<feature type="region of interest" description="Disordered" evidence="2">
    <location>
        <begin position="117"/>
        <end position="170"/>
    </location>
</feature>
<dbReference type="SMART" id="SM00360">
    <property type="entry name" value="RRM"/>
    <property type="match status" value="1"/>
</dbReference>
<gene>
    <name evidence="4" type="ORF">SAMN05428957_102450</name>
</gene>
<evidence type="ECO:0000313" key="5">
    <source>
        <dbReference type="Proteomes" id="UP000198552"/>
    </source>
</evidence>
<feature type="region of interest" description="Disordered" evidence="2">
    <location>
        <begin position="79"/>
        <end position="105"/>
    </location>
</feature>
<evidence type="ECO:0000256" key="2">
    <source>
        <dbReference type="SAM" id="MobiDB-lite"/>
    </source>
</evidence>
<dbReference type="PROSITE" id="PS50102">
    <property type="entry name" value="RRM"/>
    <property type="match status" value="1"/>
</dbReference>
<dbReference type="SUPFAM" id="SSF54928">
    <property type="entry name" value="RNA-binding domain, RBD"/>
    <property type="match status" value="1"/>
</dbReference>
<dbReference type="EMBL" id="FNHP01000002">
    <property type="protein sequence ID" value="SDM12456.1"/>
    <property type="molecule type" value="Genomic_DNA"/>
</dbReference>
<dbReference type="InterPro" id="IPR012677">
    <property type="entry name" value="Nucleotide-bd_a/b_plait_sf"/>
</dbReference>
<dbReference type="GO" id="GO:0003723">
    <property type="term" value="F:RNA binding"/>
    <property type="evidence" value="ECO:0007669"/>
    <property type="project" value="UniProtKB-KW"/>
</dbReference>
<feature type="compositionally biased region" description="Gly residues" evidence="2">
    <location>
        <begin position="136"/>
        <end position="170"/>
    </location>
</feature>
<dbReference type="PANTHER" id="PTHR48027">
    <property type="entry name" value="HETEROGENEOUS NUCLEAR RIBONUCLEOPROTEIN 87F-RELATED"/>
    <property type="match status" value="1"/>
</dbReference>
<dbReference type="Gene3D" id="3.30.70.330">
    <property type="match status" value="1"/>
</dbReference>
<organism evidence="4 5">
    <name type="scientific">Oryzisolibacter propanilivorax</name>
    <dbReference type="NCBI Taxonomy" id="1527607"/>
    <lineage>
        <taxon>Bacteria</taxon>
        <taxon>Pseudomonadati</taxon>
        <taxon>Pseudomonadota</taxon>
        <taxon>Betaproteobacteria</taxon>
        <taxon>Burkholderiales</taxon>
        <taxon>Comamonadaceae</taxon>
        <taxon>Oryzisolibacter</taxon>
    </lineage>
</organism>
<dbReference type="Proteomes" id="UP000198552">
    <property type="component" value="Unassembled WGS sequence"/>
</dbReference>
<dbReference type="OrthoDB" id="9798855at2"/>
<name>A0A1G9QN84_9BURK</name>
<keyword evidence="5" id="KW-1185">Reference proteome</keyword>
<evidence type="ECO:0000313" key="4">
    <source>
        <dbReference type="EMBL" id="SDM12456.1"/>
    </source>
</evidence>
<dbReference type="RefSeq" id="WP_091567285.1">
    <property type="nucleotide sequence ID" value="NZ_FNHP01000002.1"/>
</dbReference>
<dbReference type="CDD" id="cd21608">
    <property type="entry name" value="RRM2_NsCP33_like"/>
    <property type="match status" value="1"/>
</dbReference>
<protein>
    <submittedName>
        <fullName evidence="4">RNA recognition motif. (A.k.a. RRM, RBD, or RNP domain)</fullName>
    </submittedName>
</protein>
<sequence length="170" mass="16083">MGNKLYVGNLPYSVRDQDLEQAFGQFGAVTSAKVMMERDTGRSKGFGFVEMGSDAEAQEAINGMNGQSLGGRSIVVNEARPMEPRPPRSGGGGFGGGGGGFGGGGNYGGGGGRSGGGGGGGGYGGGRSEGGFRSPYGGGGRSGGGGGGGGGNYGGGGRSGGGGYGGGNGY</sequence>
<dbReference type="InterPro" id="IPR035979">
    <property type="entry name" value="RBD_domain_sf"/>
</dbReference>
<feature type="compositionally biased region" description="Gly residues" evidence="2">
    <location>
        <begin position="89"/>
        <end position="105"/>
    </location>
</feature>
<dbReference type="InterPro" id="IPR000504">
    <property type="entry name" value="RRM_dom"/>
</dbReference>
<dbReference type="InterPro" id="IPR052462">
    <property type="entry name" value="SLIRP/GR-RBP-like"/>
</dbReference>
<feature type="domain" description="RRM" evidence="3">
    <location>
        <begin position="3"/>
        <end position="81"/>
    </location>
</feature>
<dbReference type="Pfam" id="PF00076">
    <property type="entry name" value="RRM_1"/>
    <property type="match status" value="1"/>
</dbReference>